<dbReference type="Pfam" id="PF24146">
    <property type="entry name" value="K1-lyase_C"/>
    <property type="match status" value="1"/>
</dbReference>
<dbReference type="SUPFAM" id="SSF51126">
    <property type="entry name" value="Pectin lyase-like"/>
    <property type="match status" value="1"/>
</dbReference>
<accession>A0A1A9I1L7</accession>
<gene>
    <name evidence="2" type="ORF">A8C56_05120</name>
</gene>
<dbReference type="InterPro" id="IPR056204">
    <property type="entry name" value="K1-lyase_C"/>
</dbReference>
<reference evidence="2 3" key="1">
    <citation type="submission" date="2016-05" db="EMBL/GenBank/DDBJ databases">
        <title>Niabella ginsenosidivorans BS26 whole genome sequencing.</title>
        <authorList>
            <person name="Im W.T."/>
            <person name="Siddiqi M.Z."/>
        </authorList>
    </citation>
    <scope>NUCLEOTIDE SEQUENCE [LARGE SCALE GENOMIC DNA]</scope>
    <source>
        <strain evidence="2 3">BS26</strain>
    </source>
</reference>
<dbReference type="Gene3D" id="2.160.20.10">
    <property type="entry name" value="Single-stranded right-handed beta-helix, Pectin lyase-like"/>
    <property type="match status" value="1"/>
</dbReference>
<evidence type="ECO:0000259" key="1">
    <source>
        <dbReference type="Pfam" id="PF24146"/>
    </source>
</evidence>
<name>A0A1A9I1L7_9BACT</name>
<dbReference type="Proteomes" id="UP000077667">
    <property type="component" value="Chromosome"/>
</dbReference>
<evidence type="ECO:0000313" key="3">
    <source>
        <dbReference type="Proteomes" id="UP000077667"/>
    </source>
</evidence>
<keyword evidence="3" id="KW-1185">Reference proteome</keyword>
<dbReference type="KEGG" id="nia:A8C56_05120"/>
<sequence length="583" mass="64432">MPEVGKELYIESINANNEVATVGFKTPGINVAGQATLVNGSAEVPYNIDQATQMVIVSYESINGTPGVLYCSEADYIVSGGFIIKSTSTADNSTVNYLVVLKPVIEKLATPVITLNSKSDTTADLSITTIPNATNYIWYKDAVQVQSSSGTTLSLTGLTAATIYNITCKAQASGYTDSDLGQYNLQTNAEQNRVFTLTAENSQIQFDGDDFYDNGIKIILQDNDVLLIPAGSYTYIDLENIVLPEGQRVYIRNSGGVVELTGLSTLEMSNINGVTISGDGALGTEYGFWFHDNSYRAMYFSGSNLTIANMKFENIGDYTIYYNDKDKIYDPSDSSTWSENVKFSNLYFDNTGSLQADGGFPETSNESHTGIKKNWEVSYCTFINADWGALVYIGSVEDVDIHHIIFNNINATNNNHNGIIFVKGNGKVHHCKCTNHQGNMVRFWNFNFTSNANKIAEVFHNKIYHSRKYSGMEISPQPYMFESPYFYPTNAKVYNNTVGDMNYENNDFPGRLVDFYNLHGTFEFYNNLGFELDDDTLINYASGTSDADMTVNSNNVYKTTAAEAVNNTTDLNSIITGVGAEDW</sequence>
<dbReference type="EMBL" id="CP015772">
    <property type="protein sequence ID" value="ANH80454.1"/>
    <property type="molecule type" value="Genomic_DNA"/>
</dbReference>
<organism evidence="2 3">
    <name type="scientific">Niabella ginsenosidivorans</name>
    <dbReference type="NCBI Taxonomy" id="1176587"/>
    <lineage>
        <taxon>Bacteria</taxon>
        <taxon>Pseudomonadati</taxon>
        <taxon>Bacteroidota</taxon>
        <taxon>Chitinophagia</taxon>
        <taxon>Chitinophagales</taxon>
        <taxon>Chitinophagaceae</taxon>
        <taxon>Niabella</taxon>
    </lineage>
</organism>
<evidence type="ECO:0000313" key="2">
    <source>
        <dbReference type="EMBL" id="ANH80454.1"/>
    </source>
</evidence>
<feature type="domain" description="K1 capsule-specific polysaccharide lyase C-terminal" evidence="1">
    <location>
        <begin position="32"/>
        <end position="100"/>
    </location>
</feature>
<protein>
    <recommendedName>
        <fullName evidence="1">K1 capsule-specific polysaccharide lyase C-terminal domain-containing protein</fullName>
    </recommendedName>
</protein>
<proteinExistence type="predicted"/>
<dbReference type="InterPro" id="IPR012334">
    <property type="entry name" value="Pectin_lyas_fold"/>
</dbReference>
<dbReference type="AlphaFoldDB" id="A0A1A9I1L7"/>
<dbReference type="InterPro" id="IPR011050">
    <property type="entry name" value="Pectin_lyase_fold/virulence"/>
</dbReference>